<dbReference type="FunFam" id="1.10.12.10:FF:000001">
    <property type="entry name" value="Probable enoyl-CoA hydratase, mitochondrial"/>
    <property type="match status" value="1"/>
</dbReference>
<dbReference type="SUPFAM" id="SSF52096">
    <property type="entry name" value="ClpP/crotonase"/>
    <property type="match status" value="1"/>
</dbReference>
<dbReference type="PANTHER" id="PTHR11941">
    <property type="entry name" value="ENOYL-COA HYDRATASE-RELATED"/>
    <property type="match status" value="1"/>
</dbReference>
<evidence type="ECO:0000256" key="3">
    <source>
        <dbReference type="ARBA" id="ARBA00011881"/>
    </source>
</evidence>
<evidence type="ECO:0000256" key="6">
    <source>
        <dbReference type="ARBA" id="ARBA00067035"/>
    </source>
</evidence>
<dbReference type="InterPro" id="IPR029045">
    <property type="entry name" value="ClpP/crotonase-like_dom_sf"/>
</dbReference>
<reference evidence="8" key="1">
    <citation type="submission" date="2020-11" db="EMBL/GenBank/DDBJ databases">
        <title>Halonatronomonas betainensis gen. nov., sp. nov. a novel haloalkaliphilic representative of the family Halanaerobiacae capable of betaine degradation.</title>
        <authorList>
            <person name="Boltyanskaya Y."/>
            <person name="Kevbrin V."/>
            <person name="Detkova E."/>
            <person name="Grouzdev D.S."/>
            <person name="Koziaeva V."/>
            <person name="Zhilina T."/>
        </authorList>
    </citation>
    <scope>NUCLEOTIDE SEQUENCE</scope>
    <source>
        <strain evidence="8">Z-7014</strain>
    </source>
</reference>
<dbReference type="FunFam" id="3.90.226.10:FF:000009">
    <property type="entry name" value="Carnitinyl-CoA dehydratase"/>
    <property type="match status" value="1"/>
</dbReference>
<dbReference type="Proteomes" id="UP000621436">
    <property type="component" value="Unassembled WGS sequence"/>
</dbReference>
<dbReference type="Pfam" id="PF00378">
    <property type="entry name" value="ECH_1"/>
    <property type="match status" value="1"/>
</dbReference>
<comment type="similarity">
    <text evidence="2 7">Belongs to the enoyl-CoA hydratase/isomerase family.</text>
</comment>
<dbReference type="InterPro" id="IPR014748">
    <property type="entry name" value="Enoyl-CoA_hydra_C"/>
</dbReference>
<dbReference type="AlphaFoldDB" id="A0A931AT50"/>
<evidence type="ECO:0000256" key="4">
    <source>
        <dbReference type="ARBA" id="ARBA00023239"/>
    </source>
</evidence>
<evidence type="ECO:0000256" key="7">
    <source>
        <dbReference type="RuleBase" id="RU003707"/>
    </source>
</evidence>
<dbReference type="Gene3D" id="3.90.226.10">
    <property type="entry name" value="2-enoyl-CoA Hydratase, Chain A, domain 1"/>
    <property type="match status" value="1"/>
</dbReference>
<accession>A0A931AT50</accession>
<proteinExistence type="inferred from homology"/>
<gene>
    <name evidence="8" type="ORF">I0Q91_10040</name>
</gene>
<evidence type="ECO:0000256" key="2">
    <source>
        <dbReference type="ARBA" id="ARBA00005254"/>
    </source>
</evidence>
<evidence type="ECO:0000256" key="5">
    <source>
        <dbReference type="ARBA" id="ARBA00050624"/>
    </source>
</evidence>
<keyword evidence="4" id="KW-0456">Lyase</keyword>
<name>A0A931AT50_9FIRM</name>
<protein>
    <recommendedName>
        <fullName evidence="6">short-chain-enoyl-CoA hydratase</fullName>
        <ecNumber evidence="6">4.2.1.150</ecNumber>
    </recommendedName>
</protein>
<dbReference type="Gene3D" id="1.10.12.10">
    <property type="entry name" value="Lyase 2-enoyl-coa Hydratase, Chain A, domain 2"/>
    <property type="match status" value="1"/>
</dbReference>
<comment type="pathway">
    <text evidence="1">Lipid metabolism; butanoate metabolism.</text>
</comment>
<sequence length="261" mass="28612">MIDNLKNLQFEMKDDYGIIFIDRVKQHNSLNLEVIAEFKRLLLKLEKKSLRALIITGNGEKSFIAGADIGEMKELTMAEAREFSQEGHQLMQQIEEFPAPVIAAVNGFSLGGGNELMMACDLAIAEEKAVFGQPETGLGIMPGFGGTQRLARLIGERKAKYLLYTGEKIDAERAVEIGLVNKVVENGSSLEAAEKIAAKIAKQAPVAVKMTKEAINYGIDAGVERGNSFEINAFSLCFGTEDKEVGLEAFFNKERPDFTGK</sequence>
<dbReference type="GO" id="GO:0018812">
    <property type="term" value="F:3-hydroxyacyl-CoA dehydratase activity"/>
    <property type="evidence" value="ECO:0007669"/>
    <property type="project" value="UniProtKB-EC"/>
</dbReference>
<dbReference type="CDD" id="cd06558">
    <property type="entry name" value="crotonase-like"/>
    <property type="match status" value="1"/>
</dbReference>
<dbReference type="InterPro" id="IPR001753">
    <property type="entry name" value="Enoyl-CoA_hydra/iso"/>
</dbReference>
<keyword evidence="9" id="KW-1185">Reference proteome</keyword>
<dbReference type="GO" id="GO:0006635">
    <property type="term" value="P:fatty acid beta-oxidation"/>
    <property type="evidence" value="ECO:0007669"/>
    <property type="project" value="TreeGrafter"/>
</dbReference>
<comment type="catalytic activity">
    <reaction evidence="5">
        <text>a short-chain (3S)-3-hydroxyacyl-CoA = a short-chain (2E)-enoyl-CoA + H2O</text>
        <dbReference type="Rhea" id="RHEA:52664"/>
        <dbReference type="ChEBI" id="CHEBI:15377"/>
        <dbReference type="ChEBI" id="CHEBI:87488"/>
        <dbReference type="ChEBI" id="CHEBI:136760"/>
        <dbReference type="EC" id="4.2.1.150"/>
    </reaction>
</comment>
<dbReference type="PANTHER" id="PTHR11941:SF54">
    <property type="entry name" value="ENOYL-COA HYDRATASE, MITOCHONDRIAL"/>
    <property type="match status" value="1"/>
</dbReference>
<evidence type="ECO:0000313" key="9">
    <source>
        <dbReference type="Proteomes" id="UP000621436"/>
    </source>
</evidence>
<evidence type="ECO:0000256" key="1">
    <source>
        <dbReference type="ARBA" id="ARBA00005086"/>
    </source>
</evidence>
<dbReference type="RefSeq" id="WP_270454398.1">
    <property type="nucleotide sequence ID" value="NZ_JADPIE010000005.1"/>
</dbReference>
<dbReference type="EMBL" id="JADPIE010000005">
    <property type="protein sequence ID" value="MBF8437421.1"/>
    <property type="molecule type" value="Genomic_DNA"/>
</dbReference>
<comment type="caution">
    <text evidence="8">The sequence shown here is derived from an EMBL/GenBank/DDBJ whole genome shotgun (WGS) entry which is preliminary data.</text>
</comment>
<dbReference type="InterPro" id="IPR018376">
    <property type="entry name" value="Enoyl-CoA_hyd/isom_CS"/>
</dbReference>
<organism evidence="8 9">
    <name type="scientific">Halonatronomonas betaini</name>
    <dbReference type="NCBI Taxonomy" id="2778430"/>
    <lineage>
        <taxon>Bacteria</taxon>
        <taxon>Bacillati</taxon>
        <taxon>Bacillota</taxon>
        <taxon>Clostridia</taxon>
        <taxon>Halanaerobiales</taxon>
        <taxon>Halarsenatibacteraceae</taxon>
        <taxon>Halonatronomonas</taxon>
    </lineage>
</organism>
<comment type="subunit">
    <text evidence="3">Homotetramer.</text>
</comment>
<evidence type="ECO:0000313" key="8">
    <source>
        <dbReference type="EMBL" id="MBF8437421.1"/>
    </source>
</evidence>
<dbReference type="PROSITE" id="PS00166">
    <property type="entry name" value="ENOYL_COA_HYDRATASE"/>
    <property type="match status" value="1"/>
</dbReference>
<dbReference type="EC" id="4.2.1.150" evidence="6"/>